<proteinExistence type="predicted"/>
<evidence type="ECO:0000313" key="2">
    <source>
        <dbReference type="Proteomes" id="UP000266906"/>
    </source>
</evidence>
<name>A0A3N4SKS2_9ACTN</name>
<reference evidence="1 2" key="1">
    <citation type="submission" date="2018-11" db="EMBL/GenBank/DDBJ databases">
        <title>Sequencing the genomes of 1000 actinobacteria strains.</title>
        <authorList>
            <person name="Klenk H.-P."/>
        </authorList>
    </citation>
    <scope>NUCLEOTIDE SEQUENCE [LARGE SCALE GENOMIC DNA]</scope>
    <source>
        <strain evidence="1 2">DSM 44781</strain>
    </source>
</reference>
<accession>A0A3N4SKS2</accession>
<dbReference type="Proteomes" id="UP000266906">
    <property type="component" value="Unassembled WGS sequence"/>
</dbReference>
<dbReference type="RefSeq" id="WP_123819922.1">
    <property type="nucleotide sequence ID" value="NZ_RKQG01000001.1"/>
</dbReference>
<dbReference type="InterPro" id="IPR045423">
    <property type="entry name" value="DUF6510"/>
</dbReference>
<dbReference type="AlphaFoldDB" id="A0A3N4SKS2"/>
<evidence type="ECO:0000313" key="1">
    <source>
        <dbReference type="EMBL" id="RPE37154.1"/>
    </source>
</evidence>
<sequence>MRDGNALAGPLSELFLPDPTTALRLCPGCGTDAALATLHVYDRGPAAVARCPRCSEIAFRIARHPGQLWFDFGRGGALRFPTL</sequence>
<gene>
    <name evidence="1" type="ORF">EDD38_5553</name>
</gene>
<organism evidence="1 2">
    <name type="scientific">Kitasatospora cineracea</name>
    <dbReference type="NCBI Taxonomy" id="88074"/>
    <lineage>
        <taxon>Bacteria</taxon>
        <taxon>Bacillati</taxon>
        <taxon>Actinomycetota</taxon>
        <taxon>Actinomycetes</taxon>
        <taxon>Kitasatosporales</taxon>
        <taxon>Streptomycetaceae</taxon>
        <taxon>Kitasatospora</taxon>
    </lineage>
</organism>
<dbReference type="Pfam" id="PF20120">
    <property type="entry name" value="DUF6510"/>
    <property type="match status" value="1"/>
</dbReference>
<comment type="caution">
    <text evidence="1">The sequence shown here is derived from an EMBL/GenBank/DDBJ whole genome shotgun (WGS) entry which is preliminary data.</text>
</comment>
<keyword evidence="2" id="KW-1185">Reference proteome</keyword>
<dbReference type="EMBL" id="RKQG01000001">
    <property type="protein sequence ID" value="RPE37154.1"/>
    <property type="molecule type" value="Genomic_DNA"/>
</dbReference>
<protein>
    <submittedName>
        <fullName evidence="1">Uncharacterized protein</fullName>
    </submittedName>
</protein>